<name>A0A438K4Q6_VITVI</name>
<evidence type="ECO:0000313" key="1">
    <source>
        <dbReference type="EMBL" id="RVX16192.1"/>
    </source>
</evidence>
<dbReference type="PANTHER" id="PTHR34222:SF99">
    <property type="entry name" value="PROTEIN, PUTATIVE-RELATED"/>
    <property type="match status" value="1"/>
</dbReference>
<evidence type="ECO:0000313" key="2">
    <source>
        <dbReference type="Proteomes" id="UP000288805"/>
    </source>
</evidence>
<comment type="caution">
    <text evidence="1">The sequence shown here is derived from an EMBL/GenBank/DDBJ whole genome shotgun (WGS) entry which is preliminary data.</text>
</comment>
<accession>A0A438K4Q6</accession>
<dbReference type="AlphaFoldDB" id="A0A438K4Q6"/>
<dbReference type="Proteomes" id="UP000288805">
    <property type="component" value="Unassembled WGS sequence"/>
</dbReference>
<dbReference type="PANTHER" id="PTHR34222">
    <property type="entry name" value="GAG_PRE-INTEGRS DOMAIN-CONTAINING PROTEIN"/>
    <property type="match status" value="1"/>
</dbReference>
<evidence type="ECO:0008006" key="3">
    <source>
        <dbReference type="Google" id="ProtNLM"/>
    </source>
</evidence>
<dbReference type="EMBL" id="QGNW01000016">
    <property type="protein sequence ID" value="RVX16192.1"/>
    <property type="molecule type" value="Genomic_DNA"/>
</dbReference>
<organism evidence="1 2">
    <name type="scientific">Vitis vinifera</name>
    <name type="common">Grape</name>
    <dbReference type="NCBI Taxonomy" id="29760"/>
    <lineage>
        <taxon>Eukaryota</taxon>
        <taxon>Viridiplantae</taxon>
        <taxon>Streptophyta</taxon>
        <taxon>Embryophyta</taxon>
        <taxon>Tracheophyta</taxon>
        <taxon>Spermatophyta</taxon>
        <taxon>Magnoliopsida</taxon>
        <taxon>eudicotyledons</taxon>
        <taxon>Gunneridae</taxon>
        <taxon>Pentapetalae</taxon>
        <taxon>rosids</taxon>
        <taxon>Vitales</taxon>
        <taxon>Vitaceae</taxon>
        <taxon>Viteae</taxon>
        <taxon>Vitis</taxon>
    </lineage>
</organism>
<gene>
    <name evidence="1" type="ORF">CK203_014362</name>
</gene>
<proteinExistence type="predicted"/>
<reference evidence="1 2" key="1">
    <citation type="journal article" date="2018" name="PLoS Genet.">
        <title>Population sequencing reveals clonal diversity and ancestral inbreeding in the grapevine cultivar Chardonnay.</title>
        <authorList>
            <person name="Roach M.J."/>
            <person name="Johnson D.L."/>
            <person name="Bohlmann J."/>
            <person name="van Vuuren H.J."/>
            <person name="Jones S.J."/>
            <person name="Pretorius I.S."/>
            <person name="Schmidt S.A."/>
            <person name="Borneman A.R."/>
        </authorList>
    </citation>
    <scope>NUCLEOTIDE SEQUENCE [LARGE SCALE GENOMIC DNA]</scope>
    <source>
        <strain evidence="2">cv. Chardonnay</strain>
        <tissue evidence="1">Leaf</tissue>
    </source>
</reference>
<protein>
    <recommendedName>
        <fullName evidence="3">Retrotransposon gag domain-containing protein</fullName>
    </recommendedName>
</protein>
<sequence>MDLRNHFCQSNAPRIFQLRKQPIALQRGALDINMYHTRFKVLWKEIKNCQPLPASHCGGMQAWVECEQQEHMIQFIIGLNDSYSQTWSQILMMEPIPPLTKVFTLVLQEERQRSINQGLSFLLEFLVLGYSSQASTNAHTGISASKPKHERPQCTYRGFQRHIVDRCFKLHGYPPGYKPKSKSALSSNQCQQLITLLSFQLQHSSPSIMESQQ</sequence>